<feature type="domain" description="Fe-containing alcohol dehydrogenase-like C-terminal" evidence="2">
    <location>
        <begin position="17"/>
        <end position="214"/>
    </location>
</feature>
<dbReference type="Gene3D" id="1.20.1090.10">
    <property type="entry name" value="Dehydroquinate synthase-like - alpha domain"/>
    <property type="match status" value="1"/>
</dbReference>
<dbReference type="InterPro" id="IPR039697">
    <property type="entry name" value="Alcohol_dehydrogenase_Fe"/>
</dbReference>
<dbReference type="InterPro" id="IPR018211">
    <property type="entry name" value="ADH_Fe_CS"/>
</dbReference>
<keyword evidence="1" id="KW-0560">Oxidoreductase</keyword>
<dbReference type="GO" id="GO:0004022">
    <property type="term" value="F:alcohol dehydrogenase (NAD+) activity"/>
    <property type="evidence" value="ECO:0007669"/>
    <property type="project" value="TreeGrafter"/>
</dbReference>
<dbReference type="FunFam" id="1.20.1090.10:FF:000001">
    <property type="entry name" value="Aldehyde-alcohol dehydrogenase"/>
    <property type="match status" value="1"/>
</dbReference>
<reference evidence="3" key="1">
    <citation type="journal article" date="2020" name="J. Eukaryot. Microbiol.">
        <title>De novo Sequencing, Assembly and Annotation of the Transcriptome for the Free-Living Testate Amoeba Arcella intermedia.</title>
        <authorList>
            <person name="Ribeiro G.M."/>
            <person name="Porfirio-Sousa A.L."/>
            <person name="Maurer-Alcala X.X."/>
            <person name="Katz L.A."/>
            <person name="Lahr D.J.G."/>
        </authorList>
    </citation>
    <scope>NUCLEOTIDE SEQUENCE</scope>
</reference>
<dbReference type="GO" id="GO:0046872">
    <property type="term" value="F:metal ion binding"/>
    <property type="evidence" value="ECO:0007669"/>
    <property type="project" value="InterPro"/>
</dbReference>
<evidence type="ECO:0000313" key="3">
    <source>
        <dbReference type="EMBL" id="NDV36254.1"/>
    </source>
</evidence>
<dbReference type="EMBL" id="GIBP01007285">
    <property type="protein sequence ID" value="NDV36254.1"/>
    <property type="molecule type" value="Transcribed_RNA"/>
</dbReference>
<name>A0A6B2LH08_9EUKA</name>
<accession>A0A6B2LH08</accession>
<organism evidence="3">
    <name type="scientific">Arcella intermedia</name>
    <dbReference type="NCBI Taxonomy" id="1963864"/>
    <lineage>
        <taxon>Eukaryota</taxon>
        <taxon>Amoebozoa</taxon>
        <taxon>Tubulinea</taxon>
        <taxon>Elardia</taxon>
        <taxon>Arcellinida</taxon>
        <taxon>Sphaerothecina</taxon>
        <taxon>Arcellidae</taxon>
        <taxon>Arcella</taxon>
    </lineage>
</organism>
<dbReference type="PANTHER" id="PTHR11496:SF102">
    <property type="entry name" value="ALCOHOL DEHYDROGENASE 4"/>
    <property type="match status" value="1"/>
</dbReference>
<evidence type="ECO:0000259" key="2">
    <source>
        <dbReference type="Pfam" id="PF25137"/>
    </source>
</evidence>
<dbReference type="InterPro" id="IPR056798">
    <property type="entry name" value="ADH_Fe_C"/>
</dbReference>
<proteinExistence type="predicted"/>
<dbReference type="PANTHER" id="PTHR11496">
    <property type="entry name" value="ALCOHOL DEHYDROGENASE"/>
    <property type="match status" value="1"/>
</dbReference>
<dbReference type="SUPFAM" id="SSF56796">
    <property type="entry name" value="Dehydroquinate synthase-like"/>
    <property type="match status" value="1"/>
</dbReference>
<evidence type="ECO:0000256" key="1">
    <source>
        <dbReference type="ARBA" id="ARBA00023002"/>
    </source>
</evidence>
<protein>
    <recommendedName>
        <fullName evidence="2">Fe-containing alcohol dehydrogenase-like C-terminal domain-containing protein</fullName>
    </recommendedName>
</protein>
<dbReference type="AlphaFoldDB" id="A0A6B2LH08"/>
<sequence>MALLDGSLTLSIPPRMTAYTGLDALAHAIEAYTSKFKKNALSDMLTREALRLLGGALERAVRVGSDADARSEMLLGACFAGMAFANSPVGAVHALAYPIGALFHVPHGLSISLLLPHVVRFNAAEAQVAEMYSELAGVAFPALSALPSGRPRALAFAEKLAALAVDFEIPTRLRDVGISEGDIGRLVEDAMKQTRLLPNNPRPVGPSEAKELFEIAL</sequence>
<dbReference type="Pfam" id="PF25137">
    <property type="entry name" value="ADH_Fe_C"/>
    <property type="match status" value="1"/>
</dbReference>
<dbReference type="PROSITE" id="PS00913">
    <property type="entry name" value="ADH_IRON_1"/>
    <property type="match status" value="1"/>
</dbReference>